<dbReference type="InterPro" id="IPR031778">
    <property type="entry name" value="Sortilin_N"/>
</dbReference>
<name>A0A1L3J731_9FLAO</name>
<dbReference type="Proteomes" id="UP000182510">
    <property type="component" value="Chromosome"/>
</dbReference>
<evidence type="ECO:0000259" key="3">
    <source>
        <dbReference type="Pfam" id="PF15902"/>
    </source>
</evidence>
<dbReference type="EMBL" id="CP018153">
    <property type="protein sequence ID" value="APG60928.1"/>
    <property type="molecule type" value="Genomic_DNA"/>
</dbReference>
<evidence type="ECO:0000256" key="1">
    <source>
        <dbReference type="ARBA" id="ARBA00022737"/>
    </source>
</evidence>
<dbReference type="InterPro" id="IPR015943">
    <property type="entry name" value="WD40/YVTN_repeat-like_dom_sf"/>
</dbReference>
<evidence type="ECO:0000313" key="4">
    <source>
        <dbReference type="EMBL" id="APG60928.1"/>
    </source>
</evidence>
<feature type="domain" description="Sortilin N-terminal" evidence="3">
    <location>
        <begin position="721"/>
        <end position="832"/>
    </location>
</feature>
<dbReference type="Pfam" id="PF15902">
    <property type="entry name" value="Sortilin-Vps10"/>
    <property type="match status" value="2"/>
</dbReference>
<feature type="chain" id="PRO_5012498890" evidence="2">
    <location>
        <begin position="21"/>
        <end position="950"/>
    </location>
</feature>
<organism evidence="4 5">
    <name type="scientific">Christiangramia salexigens</name>
    <dbReference type="NCBI Taxonomy" id="1913577"/>
    <lineage>
        <taxon>Bacteria</taxon>
        <taxon>Pseudomonadati</taxon>
        <taxon>Bacteroidota</taxon>
        <taxon>Flavobacteriia</taxon>
        <taxon>Flavobacteriales</taxon>
        <taxon>Flavobacteriaceae</taxon>
        <taxon>Christiangramia</taxon>
    </lineage>
</organism>
<evidence type="ECO:0000313" key="5">
    <source>
        <dbReference type="Proteomes" id="UP000182510"/>
    </source>
</evidence>
<dbReference type="CDD" id="cd15482">
    <property type="entry name" value="Sialidase_non-viral"/>
    <property type="match status" value="3"/>
</dbReference>
<dbReference type="PANTHER" id="PTHR43739:SF5">
    <property type="entry name" value="EXO-ALPHA-SIALIDASE"/>
    <property type="match status" value="1"/>
</dbReference>
<reference evidence="4 5" key="1">
    <citation type="submission" date="2016-11" db="EMBL/GenBank/DDBJ databases">
        <title>Gramella sp. LPB0144 isolated from marine environment.</title>
        <authorList>
            <person name="Kim E."/>
            <person name="Yi H."/>
        </authorList>
    </citation>
    <scope>NUCLEOTIDE SEQUENCE [LARGE SCALE GENOMIC DNA]</scope>
    <source>
        <strain evidence="4 5">LPB0144</strain>
    </source>
</reference>
<keyword evidence="2" id="KW-0732">Signal</keyword>
<dbReference type="GO" id="GO:0010411">
    <property type="term" value="P:xyloglucan metabolic process"/>
    <property type="evidence" value="ECO:0007669"/>
    <property type="project" value="TreeGrafter"/>
</dbReference>
<accession>A0A1L3J731</accession>
<dbReference type="InterPro" id="IPR052025">
    <property type="entry name" value="Xyloglucanase_GH74"/>
</dbReference>
<dbReference type="RefSeq" id="WP_072553617.1">
    <property type="nucleotide sequence ID" value="NZ_CP018153.1"/>
</dbReference>
<dbReference type="Gene3D" id="2.130.10.10">
    <property type="entry name" value="YVTN repeat-like/Quinoprotein amine dehydrogenase"/>
    <property type="match status" value="4"/>
</dbReference>
<feature type="signal peptide" evidence="2">
    <location>
        <begin position="1"/>
        <end position="20"/>
    </location>
</feature>
<feature type="domain" description="Sortilin N-terminal" evidence="3">
    <location>
        <begin position="139"/>
        <end position="318"/>
    </location>
</feature>
<dbReference type="SUPFAM" id="SSF50939">
    <property type="entry name" value="Sialidases"/>
    <property type="match status" value="2"/>
</dbReference>
<keyword evidence="5" id="KW-1185">Reference proteome</keyword>
<dbReference type="PANTHER" id="PTHR43739">
    <property type="entry name" value="XYLOGLUCANASE (EUROFUNG)"/>
    <property type="match status" value="1"/>
</dbReference>
<dbReference type="OrthoDB" id="9757809at2"/>
<sequence length="950" mass="106377">MKHSYRLFSLLLLSVSPIFAQNTATSGSALQESLEKKEQLTKNSIVRNLPLKNIGPTVMSGRVTDFAVNPQDPTEFYVAYASGGLWYTNNNGTSFKPVMDNSPTQNIGDIAVDWKTGTIWVGTGEVNASRSSYAGIGLLKSDDKGETWKFMGLPDSHHISRILINPENSQELVVGVTGHLYSSNSERGVYRTTDGGKTWNKTLFINDETGIIDIAVNPNDYNQMYAAAWDKDRKAWNFRESGENSGIYKSTDAGATWSKVSTADSGFPTGEGVGRIGLSVYDDNTVYAIVDNQSRRPEEKKTEKKGLQKDDFKKMKNSEVLKLEDEKLEKYLRDNDFQKKYTSESVKKMIRENRIQASDLASYLEDANSLLFDTPVIGAEVYKSSDGGKTWKRTHDDYLDDLYYSYGYYFGMVHVDPSNKDAIYVYGVPILKSKDGGKTFKSIVAENVHSDHHALWINPNRSGHLIDGNDGGVNISYDDGENWQISNSPSVGQFYAINIDNQEPYNVYGGLQDNGVWTGPHTNEENSGWTTSGDYSFERLMGGDGMQVEIDSRDPNIVYTGFQFGNYFRINRKTGEQVYIQPKHELGENPYRFNWQTPILLSSHNQDILYLGGNKLMRSMDQGNTWTAISEDLTGGGKKGDVPYGTLASISESPFQFGLIYTGSDDGKIHITKNSGSSWTNIGKDLPQDLWVSRLIASQHKESRVYATLNGYRSDDFTPYVYVSEDFGQSWKNISSNLPLSPVNVIREDPNNENVLYLGSDNGLYVSLDQGASWEAFDNNLPNVAVHDLRVHPGEKDLVVGTHGRSIYITNIAAISNMDNKALKNEMMVSTNASIRFSSRWGNSYSKWMDPYQPELPVTYYSPKAGKVYISVVSENGIEVQSINKEAEKGFNSFNYDLTISETGFKKLKEKDSKLEIEKASNEKLYIPKGRYKLKVKMDNGSAETVFEVK</sequence>
<dbReference type="InterPro" id="IPR036278">
    <property type="entry name" value="Sialidase_sf"/>
</dbReference>
<dbReference type="KEGG" id="grl:LPB144_11140"/>
<dbReference type="AlphaFoldDB" id="A0A1L3J731"/>
<keyword evidence="1" id="KW-0677">Repeat</keyword>
<keyword evidence="4" id="KW-0378">Hydrolase</keyword>
<dbReference type="GO" id="GO:0016787">
    <property type="term" value="F:hydrolase activity"/>
    <property type="evidence" value="ECO:0007669"/>
    <property type="project" value="UniProtKB-KW"/>
</dbReference>
<dbReference type="STRING" id="1913577.LPB144_11140"/>
<proteinExistence type="predicted"/>
<evidence type="ECO:0000256" key="2">
    <source>
        <dbReference type="SAM" id="SignalP"/>
    </source>
</evidence>
<protein>
    <submittedName>
        <fullName evidence="4">Glycosyl hydrolase</fullName>
    </submittedName>
</protein>
<gene>
    <name evidence="4" type="ORF">LPB144_11140</name>
</gene>